<dbReference type="Proteomes" id="UP001156690">
    <property type="component" value="Unassembled WGS sequence"/>
</dbReference>
<organism evidence="2 3">
    <name type="scientific">Vibrio penaeicida</name>
    <dbReference type="NCBI Taxonomy" id="104609"/>
    <lineage>
        <taxon>Bacteria</taxon>
        <taxon>Pseudomonadati</taxon>
        <taxon>Pseudomonadota</taxon>
        <taxon>Gammaproteobacteria</taxon>
        <taxon>Vibrionales</taxon>
        <taxon>Vibrionaceae</taxon>
        <taxon>Vibrio</taxon>
    </lineage>
</organism>
<dbReference type="SUPFAM" id="SSF160719">
    <property type="entry name" value="gpW/gp25-like"/>
    <property type="match status" value="1"/>
</dbReference>
<proteinExistence type="predicted"/>
<protein>
    <submittedName>
        <fullName evidence="2">Lysozyme</fullName>
    </submittedName>
</protein>
<evidence type="ECO:0000259" key="1">
    <source>
        <dbReference type="Pfam" id="PF04965"/>
    </source>
</evidence>
<keyword evidence="3" id="KW-1185">Reference proteome</keyword>
<comment type="caution">
    <text evidence="2">The sequence shown here is derived from an EMBL/GenBank/DDBJ whole genome shotgun (WGS) entry which is preliminary data.</text>
</comment>
<dbReference type="NCBIfam" id="TIGR03357">
    <property type="entry name" value="VI_zyme"/>
    <property type="match status" value="1"/>
</dbReference>
<dbReference type="EMBL" id="BSNX01000001">
    <property type="protein sequence ID" value="GLQ70786.1"/>
    <property type="molecule type" value="Genomic_DNA"/>
</dbReference>
<dbReference type="Pfam" id="PF04965">
    <property type="entry name" value="GPW_gp25"/>
    <property type="match status" value="1"/>
</dbReference>
<evidence type="ECO:0000313" key="2">
    <source>
        <dbReference type="EMBL" id="GLQ70786.1"/>
    </source>
</evidence>
<evidence type="ECO:0000313" key="3">
    <source>
        <dbReference type="Proteomes" id="UP001156690"/>
    </source>
</evidence>
<dbReference type="AlphaFoldDB" id="A0AAV5NL66"/>
<sequence>MEKRAHVSSGVSLLDKLIDHDPRNTADVHFPLNNQQIVRGLIRDVEALLNTRLSWVKVDNSLPELRQSLLTYGLPDFSSMPFSSKDGQQHLCKIVKDTLLEFEPRFKDVSVSIINDKDDVDRVLRLRISAVYELGQKHHELVLDSEVEPVSLGIKVSETA</sequence>
<dbReference type="PANTHER" id="PTHR38595">
    <property type="entry name" value="CYTOPLASMIC PROTEIN-RELATED"/>
    <property type="match status" value="1"/>
</dbReference>
<accession>A0AAV5NL66</accession>
<dbReference type="InterPro" id="IPR017737">
    <property type="entry name" value="TssE1-like"/>
</dbReference>
<reference evidence="3" key="1">
    <citation type="journal article" date="2019" name="Int. J. Syst. Evol. Microbiol.">
        <title>The Global Catalogue of Microorganisms (GCM) 10K type strain sequencing project: providing services to taxonomists for standard genome sequencing and annotation.</title>
        <authorList>
            <consortium name="The Broad Institute Genomics Platform"/>
            <consortium name="The Broad Institute Genome Sequencing Center for Infectious Disease"/>
            <person name="Wu L."/>
            <person name="Ma J."/>
        </authorList>
    </citation>
    <scope>NUCLEOTIDE SEQUENCE [LARGE SCALE GENOMIC DNA]</scope>
    <source>
        <strain evidence="3">NBRC 15640</strain>
    </source>
</reference>
<name>A0AAV5NL66_9VIBR</name>
<dbReference type="InterPro" id="IPR007048">
    <property type="entry name" value="IraD/Gp25-like"/>
</dbReference>
<dbReference type="PANTHER" id="PTHR38595:SF1">
    <property type="entry name" value="TYPE VI SECRETION SYSTEM COMPONENT TSSE1"/>
    <property type="match status" value="1"/>
</dbReference>
<feature type="domain" description="IraD/Gp25-like" evidence="1">
    <location>
        <begin position="43"/>
        <end position="131"/>
    </location>
</feature>
<gene>
    <name evidence="2" type="ORF">GCM10007932_01460</name>
</gene>
<dbReference type="InterPro" id="IPR053176">
    <property type="entry name" value="T6SS_TssE1-like"/>
</dbReference>
<dbReference type="RefSeq" id="WP_104399833.1">
    <property type="nucleotide sequence ID" value="NZ_AP025144.1"/>
</dbReference>